<evidence type="ECO:0000313" key="1">
    <source>
        <dbReference type="EMBL" id="CAF2279734.1"/>
    </source>
</evidence>
<dbReference type="Proteomes" id="UP001295469">
    <property type="component" value="Chromosome A04"/>
</dbReference>
<dbReference type="EMBL" id="HG994358">
    <property type="protein sequence ID" value="CAF2279734.1"/>
    <property type="molecule type" value="Genomic_DNA"/>
</dbReference>
<reference evidence="2 3" key="1">
    <citation type="journal article" date="2014" name="Science">
        <title>Plant genetics. Early allopolyploid evolution in the post-Neolithic Brassica napus oilseed genome.</title>
        <authorList>
            <person name="Chalhoub B."/>
            <person name="Denoeud F."/>
            <person name="Liu S."/>
            <person name="Parkin I.A."/>
            <person name="Tang H."/>
            <person name="Wang X."/>
            <person name="Chiquet J."/>
            <person name="Belcram H."/>
            <person name="Tong C."/>
            <person name="Samans B."/>
            <person name="Correa M."/>
            <person name="Da Silva C."/>
            <person name="Just J."/>
            <person name="Falentin C."/>
            <person name="Koh C.S."/>
            <person name="Le Clainche I."/>
            <person name="Bernard M."/>
            <person name="Bento P."/>
            <person name="Noel B."/>
            <person name="Labadie K."/>
            <person name="Alberti A."/>
            <person name="Charles M."/>
            <person name="Arnaud D."/>
            <person name="Guo H."/>
            <person name="Daviaud C."/>
            <person name="Alamery S."/>
            <person name="Jabbari K."/>
            <person name="Zhao M."/>
            <person name="Edger P.P."/>
            <person name="Chelaifa H."/>
            <person name="Tack D."/>
            <person name="Lassalle G."/>
            <person name="Mestiri I."/>
            <person name="Schnel N."/>
            <person name="Le Paslier M.C."/>
            <person name="Fan G."/>
            <person name="Renault V."/>
            <person name="Bayer P.E."/>
            <person name="Golicz A.A."/>
            <person name="Manoli S."/>
            <person name="Lee T.H."/>
            <person name="Thi V.H."/>
            <person name="Chalabi S."/>
            <person name="Hu Q."/>
            <person name="Fan C."/>
            <person name="Tollenaere R."/>
            <person name="Lu Y."/>
            <person name="Battail C."/>
            <person name="Shen J."/>
            <person name="Sidebottom C.H."/>
            <person name="Wang X."/>
            <person name="Canaguier A."/>
            <person name="Chauveau A."/>
            <person name="Berard A."/>
            <person name="Deniot G."/>
            <person name="Guan M."/>
            <person name="Liu Z."/>
            <person name="Sun F."/>
            <person name="Lim Y.P."/>
            <person name="Lyons E."/>
            <person name="Town C.D."/>
            <person name="Bancroft I."/>
            <person name="Wang X."/>
            <person name="Meng J."/>
            <person name="Ma J."/>
            <person name="Pires J.C."/>
            <person name="King G.J."/>
            <person name="Brunel D."/>
            <person name="Delourme R."/>
            <person name="Renard M."/>
            <person name="Aury J.M."/>
            <person name="Adams K.L."/>
            <person name="Batley J."/>
            <person name="Snowdon R.J."/>
            <person name="Tost J."/>
            <person name="Edwards D."/>
            <person name="Zhou Y."/>
            <person name="Hua W."/>
            <person name="Sharpe A.G."/>
            <person name="Paterson A.H."/>
            <person name="Guan C."/>
            <person name="Wincker P."/>
        </authorList>
    </citation>
    <scope>NUCLEOTIDE SEQUENCE [LARGE SCALE GENOMIC DNA]</scope>
    <source>
        <strain evidence="3">cv. Darmor-bzh</strain>
    </source>
</reference>
<dbReference type="EMBL" id="LK033292">
    <property type="protein sequence ID" value="CDY54217.1"/>
    <property type="molecule type" value="Genomic_DNA"/>
</dbReference>
<keyword evidence="3" id="KW-1185">Reference proteome</keyword>
<dbReference type="Proteomes" id="UP000028999">
    <property type="component" value="Unassembled WGS sequence"/>
</dbReference>
<dbReference type="AlphaFoldDB" id="A0A078IW37"/>
<reference evidence="2" key="2">
    <citation type="submission" date="2014-06" db="EMBL/GenBank/DDBJ databases">
        <authorList>
            <person name="Genoscope - CEA"/>
        </authorList>
    </citation>
    <scope>NUCLEOTIDE SEQUENCE</scope>
</reference>
<reference evidence="1" key="3">
    <citation type="submission" date="2021-01" db="EMBL/GenBank/DDBJ databases">
        <authorList>
            <consortium name="Genoscope - CEA"/>
            <person name="William W."/>
        </authorList>
    </citation>
    <scope>NUCLEOTIDE SEQUENCE</scope>
</reference>
<organism evidence="2 3">
    <name type="scientific">Brassica napus</name>
    <name type="common">Rape</name>
    <dbReference type="NCBI Taxonomy" id="3708"/>
    <lineage>
        <taxon>Eukaryota</taxon>
        <taxon>Viridiplantae</taxon>
        <taxon>Streptophyta</taxon>
        <taxon>Embryophyta</taxon>
        <taxon>Tracheophyta</taxon>
        <taxon>Spermatophyta</taxon>
        <taxon>Magnoliopsida</taxon>
        <taxon>eudicotyledons</taxon>
        <taxon>Gunneridae</taxon>
        <taxon>Pentapetalae</taxon>
        <taxon>rosids</taxon>
        <taxon>malvids</taxon>
        <taxon>Brassicales</taxon>
        <taxon>Brassicaceae</taxon>
        <taxon>Brassiceae</taxon>
        <taxon>Brassica</taxon>
    </lineage>
</organism>
<dbReference type="Gramene" id="CDY54217">
    <property type="protein sequence ID" value="CDY54217"/>
    <property type="gene ID" value="GSBRNA2T00013612001"/>
</dbReference>
<dbReference type="PaxDb" id="3708-A0A078IW37"/>
<gene>
    <name evidence="2" type="primary">BnaA04g28210D</name>
    <name evidence="1" type="ORF">DARMORV10_A04P19080.1</name>
    <name evidence="2" type="ORF">GSBRNA2T00013612001</name>
</gene>
<accession>A0A078IW37</accession>
<protein>
    <submittedName>
        <fullName evidence="1">(rape) hypothetical protein</fullName>
    </submittedName>
    <submittedName>
        <fullName evidence="2">BnaA04g28210D protein</fullName>
    </submittedName>
</protein>
<name>A0A078IW37_BRANA</name>
<proteinExistence type="predicted"/>
<evidence type="ECO:0000313" key="3">
    <source>
        <dbReference type="Proteomes" id="UP000028999"/>
    </source>
</evidence>
<evidence type="ECO:0000313" key="2">
    <source>
        <dbReference type="EMBL" id="CDY54217.1"/>
    </source>
</evidence>
<sequence>MLTNRPWLDPIFMGEAKVHVEVRLDRPFPQRAALEDEDGSVFVFPTIGGSSHNFGTRFILCQFRINNKST</sequence>